<keyword evidence="1" id="KW-0539">Nucleus</keyword>
<evidence type="ECO:0000256" key="1">
    <source>
        <dbReference type="PROSITE-ProRule" id="PRU00371"/>
    </source>
</evidence>
<feature type="region of interest" description="Disordered" evidence="2">
    <location>
        <begin position="111"/>
        <end position="147"/>
    </location>
</feature>
<accession>A0AAQ4DGP5</accession>
<evidence type="ECO:0000313" key="7">
    <source>
        <dbReference type="Proteomes" id="UP001321473"/>
    </source>
</evidence>
<dbReference type="PROSITE" id="PS51031">
    <property type="entry name" value="BESS"/>
    <property type="match status" value="1"/>
</dbReference>
<dbReference type="Proteomes" id="UP001321473">
    <property type="component" value="Unassembled WGS sequence"/>
</dbReference>
<gene>
    <name evidence="6" type="ORF">V5799_027099</name>
    <name evidence="5" type="ORF">V5799_027100</name>
</gene>
<dbReference type="Pfam" id="PF10545">
    <property type="entry name" value="MADF_DNA_bdg"/>
    <property type="match status" value="1"/>
</dbReference>
<feature type="region of interest" description="Disordered" evidence="2">
    <location>
        <begin position="156"/>
        <end position="175"/>
    </location>
</feature>
<feature type="domain" description="MADF" evidence="3">
    <location>
        <begin position="8"/>
        <end position="99"/>
    </location>
</feature>
<dbReference type="GO" id="GO:0006357">
    <property type="term" value="P:regulation of transcription by RNA polymerase II"/>
    <property type="evidence" value="ECO:0007669"/>
    <property type="project" value="TreeGrafter"/>
</dbReference>
<protein>
    <recommendedName>
        <fullName evidence="8">Alcohol dehydrogenase transcription factor myb/sant-like protein</fullName>
    </recommendedName>
</protein>
<proteinExistence type="predicted"/>
<evidence type="ECO:0000313" key="5">
    <source>
        <dbReference type="EMBL" id="KAK8761631.1"/>
    </source>
</evidence>
<reference evidence="6 7" key="1">
    <citation type="journal article" date="2023" name="Arcadia Sci">
        <title>De novo assembly of a long-read Amblyomma americanum tick genome.</title>
        <authorList>
            <person name="Chou S."/>
            <person name="Poskanzer K.E."/>
            <person name="Rollins M."/>
            <person name="Thuy-Boun P.S."/>
        </authorList>
    </citation>
    <scope>NUCLEOTIDE SEQUENCE [LARGE SCALE GENOMIC DNA]</scope>
    <source>
        <strain evidence="6">F_SG_1</strain>
        <tissue evidence="6">Salivary glands</tissue>
    </source>
</reference>
<dbReference type="InterPro" id="IPR004210">
    <property type="entry name" value="BESS_motif"/>
</dbReference>
<dbReference type="Pfam" id="PF02944">
    <property type="entry name" value="BESS"/>
    <property type="match status" value="1"/>
</dbReference>
<dbReference type="EMBL" id="JARKHS020030913">
    <property type="protein sequence ID" value="KAK8761635.1"/>
    <property type="molecule type" value="Genomic_DNA"/>
</dbReference>
<feature type="compositionally biased region" description="Polar residues" evidence="2">
    <location>
        <begin position="117"/>
        <end position="133"/>
    </location>
</feature>
<keyword evidence="7" id="KW-1185">Reference proteome</keyword>
<evidence type="ECO:0000256" key="2">
    <source>
        <dbReference type="SAM" id="MobiDB-lite"/>
    </source>
</evidence>
<reference evidence="6" key="3">
    <citation type="submission" date="2024-02" db="EMBL/GenBank/DDBJ databases">
        <authorList>
            <person name="Mcdaniel E.A."/>
            <person name="Celebi F.M."/>
            <person name="Reiter T."/>
            <person name="Weiss E.C."/>
            <person name="Chou S."/>
        </authorList>
    </citation>
    <scope>NUCLEOTIDE SEQUENCE</scope>
    <source>
        <strain evidence="6">F_SG_1</strain>
        <tissue evidence="6">Salivary glands</tissue>
    </source>
</reference>
<feature type="domain" description="BESS" evidence="4">
    <location>
        <begin position="198"/>
        <end position="237"/>
    </location>
</feature>
<organism evidence="6 7">
    <name type="scientific">Amblyomma americanum</name>
    <name type="common">Lone star tick</name>
    <dbReference type="NCBI Taxonomy" id="6943"/>
    <lineage>
        <taxon>Eukaryota</taxon>
        <taxon>Metazoa</taxon>
        <taxon>Ecdysozoa</taxon>
        <taxon>Arthropoda</taxon>
        <taxon>Chelicerata</taxon>
        <taxon>Arachnida</taxon>
        <taxon>Acari</taxon>
        <taxon>Parasitiformes</taxon>
        <taxon>Ixodida</taxon>
        <taxon>Ixodoidea</taxon>
        <taxon>Ixodidae</taxon>
        <taxon>Amblyomminae</taxon>
        <taxon>Amblyomma</taxon>
    </lineage>
</organism>
<dbReference type="InterPro" id="IPR006578">
    <property type="entry name" value="MADF-dom"/>
</dbReference>
<dbReference type="PANTHER" id="PTHR12243">
    <property type="entry name" value="MADF DOMAIN TRANSCRIPTION FACTOR"/>
    <property type="match status" value="1"/>
</dbReference>
<evidence type="ECO:0000259" key="4">
    <source>
        <dbReference type="PROSITE" id="PS51031"/>
    </source>
</evidence>
<reference evidence="6" key="2">
    <citation type="submission" date="2023-03" db="EMBL/GenBank/DDBJ databases">
        <authorList>
            <person name="Thuy-Boun P."/>
        </authorList>
    </citation>
    <scope>NUCLEOTIDE SEQUENCE</scope>
    <source>
        <strain evidence="6">F_SG_1</strain>
        <tissue evidence="6">Salivary glands</tissue>
    </source>
</reference>
<dbReference type="AlphaFoldDB" id="A0AAQ4DGP5"/>
<evidence type="ECO:0008006" key="8">
    <source>
        <dbReference type="Google" id="ProtNLM"/>
    </source>
</evidence>
<dbReference type="GO" id="GO:0003677">
    <property type="term" value="F:DNA binding"/>
    <property type="evidence" value="ECO:0007669"/>
    <property type="project" value="InterPro"/>
</dbReference>
<sequence length="238" mass="27210">MAPDSVEAFISSVKKYPILYDCKRLGYRDVDRKREVWNMVKQETGMDTVDDCQRLWKSLRDRYIRELRSLEHPSQLPWEARKSKWTYFHSLDFYKDCGRAARAKQPLGIADTGTLDHYSNGSEPATMDDSYTSEGIGPPPAHSHCAKLALGSPQTAPEDYAPLRLHQSPEPPEKKPMLNNESMDSFESEVLNILNRPLDEDEYFALSIVPSLRRLPPKKKALAKVKILQDLALIEFGE</sequence>
<dbReference type="PANTHER" id="PTHR12243:SF60">
    <property type="entry name" value="SI:CH211-15D5.12-RELATED"/>
    <property type="match status" value="1"/>
</dbReference>
<comment type="caution">
    <text evidence="6">The sequence shown here is derived from an EMBL/GenBank/DDBJ whole genome shotgun (WGS) entry which is preliminary data.</text>
</comment>
<name>A0AAQ4DGP5_AMBAM</name>
<dbReference type="InterPro" id="IPR039353">
    <property type="entry name" value="TF_Adf1"/>
</dbReference>
<dbReference type="GO" id="GO:0005667">
    <property type="term" value="C:transcription regulator complex"/>
    <property type="evidence" value="ECO:0007669"/>
    <property type="project" value="TreeGrafter"/>
</dbReference>
<evidence type="ECO:0000313" key="6">
    <source>
        <dbReference type="EMBL" id="KAK8761635.1"/>
    </source>
</evidence>
<dbReference type="SMART" id="SM00595">
    <property type="entry name" value="MADF"/>
    <property type="match status" value="1"/>
</dbReference>
<dbReference type="EMBL" id="JARKHS020030914">
    <property type="protein sequence ID" value="KAK8761631.1"/>
    <property type="molecule type" value="Genomic_DNA"/>
</dbReference>
<evidence type="ECO:0000259" key="3">
    <source>
        <dbReference type="PROSITE" id="PS51029"/>
    </source>
</evidence>
<dbReference type="PROSITE" id="PS51029">
    <property type="entry name" value="MADF"/>
    <property type="match status" value="1"/>
</dbReference>
<comment type="subcellular location">
    <subcellularLocation>
        <location evidence="1">Nucleus</location>
    </subcellularLocation>
</comment>
<dbReference type="GO" id="GO:0005634">
    <property type="term" value="C:nucleus"/>
    <property type="evidence" value="ECO:0007669"/>
    <property type="project" value="UniProtKB-SubCell"/>
</dbReference>